<dbReference type="RefSeq" id="WP_262067075.1">
    <property type="nucleotide sequence ID" value="NZ_JAMXOD010000022.1"/>
</dbReference>
<dbReference type="EMBL" id="JAMZFW010000022">
    <property type="protein sequence ID" value="MCP1103302.1"/>
    <property type="molecule type" value="Genomic_DNA"/>
</dbReference>
<accession>A0ABT1EBV9</accession>
<sequence>MEYEVIKLKEKIVAGVESRTNNASPDMNMVIGGLWRDFYEKGIHESIPNKSNKKALGIYTDYARDESGDYTIVVACEVEKEESNENVVFRRIPAGSYAKFVVQGDMVQAVADFWQKLWKMDLPRAYTCDFEEYQDESMDNATIHMYIALK</sequence>
<organism evidence="2 3">
    <name type="scientific">Aequitasia blattaphilus</name>
    <dbReference type="NCBI Taxonomy" id="2949332"/>
    <lineage>
        <taxon>Bacteria</taxon>
        <taxon>Bacillati</taxon>
        <taxon>Bacillota</taxon>
        <taxon>Clostridia</taxon>
        <taxon>Lachnospirales</taxon>
        <taxon>Lachnospiraceae</taxon>
        <taxon>Aequitasia</taxon>
    </lineage>
</organism>
<dbReference type="Proteomes" id="UP001523566">
    <property type="component" value="Unassembled WGS sequence"/>
</dbReference>
<dbReference type="Gene3D" id="3.20.80.10">
    <property type="entry name" value="Regulatory factor, effector binding domain"/>
    <property type="match status" value="1"/>
</dbReference>
<comment type="caution">
    <text evidence="2">The sequence shown here is derived from an EMBL/GenBank/DDBJ whole genome shotgun (WGS) entry which is preliminary data.</text>
</comment>
<evidence type="ECO:0000259" key="1">
    <source>
        <dbReference type="SMART" id="SM00871"/>
    </source>
</evidence>
<gene>
    <name evidence="2" type="ORF">NK125_12895</name>
</gene>
<dbReference type="SUPFAM" id="SSF55136">
    <property type="entry name" value="Probable bacterial effector-binding domain"/>
    <property type="match status" value="1"/>
</dbReference>
<evidence type="ECO:0000313" key="2">
    <source>
        <dbReference type="EMBL" id="MCP1103302.1"/>
    </source>
</evidence>
<proteinExistence type="predicted"/>
<dbReference type="InterPro" id="IPR010499">
    <property type="entry name" value="AraC_E-bd"/>
</dbReference>
<protein>
    <submittedName>
        <fullName evidence="2">GyrI-like domain-containing protein</fullName>
    </submittedName>
</protein>
<reference evidence="2 3" key="1">
    <citation type="journal article" date="2022" name="Genome Biol. Evol.">
        <title>Host diet, physiology and behaviors set the stage for Lachnospiraceae cladogenesis.</title>
        <authorList>
            <person name="Vera-Ponce De Leon A."/>
            <person name="Schneider M."/>
            <person name="Jahnes B.C."/>
            <person name="Sadowski V."/>
            <person name="Camuy-Velez L.A."/>
            <person name="Duan J."/>
            <person name="Sabree Z.L."/>
        </authorList>
    </citation>
    <scope>NUCLEOTIDE SEQUENCE [LARGE SCALE GENOMIC DNA]</scope>
    <source>
        <strain evidence="2 3">PAL113</strain>
    </source>
</reference>
<evidence type="ECO:0000313" key="3">
    <source>
        <dbReference type="Proteomes" id="UP001523566"/>
    </source>
</evidence>
<dbReference type="PANTHER" id="PTHR36444">
    <property type="entry name" value="TRANSCRIPTIONAL REGULATOR PROTEIN YOBU-RELATED"/>
    <property type="match status" value="1"/>
</dbReference>
<dbReference type="InterPro" id="IPR053182">
    <property type="entry name" value="YobU-like_regulator"/>
</dbReference>
<name>A0ABT1EBV9_9FIRM</name>
<feature type="domain" description="AraC effector-binding" evidence="1">
    <location>
        <begin position="1"/>
        <end position="150"/>
    </location>
</feature>
<dbReference type="InterPro" id="IPR011256">
    <property type="entry name" value="Reg_factor_effector_dom_sf"/>
</dbReference>
<dbReference type="SMART" id="SM00871">
    <property type="entry name" value="AraC_E_bind"/>
    <property type="match status" value="1"/>
</dbReference>
<dbReference type="InterPro" id="IPR029441">
    <property type="entry name" value="Cass2"/>
</dbReference>
<keyword evidence="3" id="KW-1185">Reference proteome</keyword>
<dbReference type="PANTHER" id="PTHR36444:SF2">
    <property type="entry name" value="TRANSCRIPTIONAL REGULATOR PROTEIN YOBU-RELATED"/>
    <property type="match status" value="1"/>
</dbReference>
<dbReference type="Pfam" id="PF14526">
    <property type="entry name" value="Cass2"/>
    <property type="match status" value="1"/>
</dbReference>